<proteinExistence type="predicted"/>
<dbReference type="PROSITE" id="PS50122">
    <property type="entry name" value="CHEB"/>
    <property type="match status" value="1"/>
</dbReference>
<dbReference type="InterPro" id="IPR011247">
    <property type="entry name" value="Chemotax_prot-Glu_Me-esterase"/>
</dbReference>
<protein>
    <recommendedName>
        <fullName evidence="2">protein-glutamate methylesterase</fullName>
        <ecNumber evidence="2">3.1.1.61</ecNumber>
    </recommendedName>
</protein>
<comment type="caution">
    <text evidence="6">The sequence shown here is derived from an EMBL/GenBank/DDBJ whole genome shotgun (WGS) entry which is preliminary data.</text>
</comment>
<name>A0ABR8KJV8_9NOSO</name>
<dbReference type="SUPFAM" id="SSF52738">
    <property type="entry name" value="Methylesterase CheB, C-terminal domain"/>
    <property type="match status" value="1"/>
</dbReference>
<evidence type="ECO:0000256" key="1">
    <source>
        <dbReference type="ARBA" id="ARBA00022801"/>
    </source>
</evidence>
<feature type="active site" evidence="4">
    <location>
        <position position="131"/>
    </location>
</feature>
<dbReference type="Gene3D" id="3.40.50.180">
    <property type="entry name" value="Methylesterase CheB, C-terminal domain"/>
    <property type="match status" value="1"/>
</dbReference>
<gene>
    <name evidence="6" type="ORF">H6H03_39570</name>
</gene>
<keyword evidence="4" id="KW-0145">Chemotaxis</keyword>
<feature type="domain" description="CheB-type methylesterase" evidence="5">
    <location>
        <begin position="1"/>
        <end position="189"/>
    </location>
</feature>
<accession>A0ABR8KJV8</accession>
<dbReference type="RefSeq" id="WP_190960336.1">
    <property type="nucleotide sequence ID" value="NZ_JACJTU010000129.1"/>
</dbReference>
<dbReference type="Pfam" id="PF01339">
    <property type="entry name" value="CheB_methylest"/>
    <property type="match status" value="1"/>
</dbReference>
<evidence type="ECO:0000256" key="2">
    <source>
        <dbReference type="ARBA" id="ARBA00039140"/>
    </source>
</evidence>
<dbReference type="PANTHER" id="PTHR42872:SF6">
    <property type="entry name" value="PROTEIN-GLUTAMATE METHYLESTERASE_PROTEIN-GLUTAMINE GLUTAMINASE"/>
    <property type="match status" value="1"/>
</dbReference>
<dbReference type="PANTHER" id="PTHR42872">
    <property type="entry name" value="PROTEIN-GLUTAMATE METHYLESTERASE/PROTEIN-GLUTAMINE GLUTAMINASE"/>
    <property type="match status" value="1"/>
</dbReference>
<feature type="active site" evidence="4">
    <location>
        <position position="12"/>
    </location>
</feature>
<feature type="active site" evidence="4">
    <location>
        <position position="39"/>
    </location>
</feature>
<evidence type="ECO:0000313" key="6">
    <source>
        <dbReference type="EMBL" id="MBD2739865.1"/>
    </source>
</evidence>
<comment type="catalytic activity">
    <reaction evidence="3">
        <text>[protein]-L-glutamate 5-O-methyl ester + H2O = L-glutamyl-[protein] + methanol + H(+)</text>
        <dbReference type="Rhea" id="RHEA:23236"/>
        <dbReference type="Rhea" id="RHEA-COMP:10208"/>
        <dbReference type="Rhea" id="RHEA-COMP:10311"/>
        <dbReference type="ChEBI" id="CHEBI:15377"/>
        <dbReference type="ChEBI" id="CHEBI:15378"/>
        <dbReference type="ChEBI" id="CHEBI:17790"/>
        <dbReference type="ChEBI" id="CHEBI:29973"/>
        <dbReference type="ChEBI" id="CHEBI:82795"/>
        <dbReference type="EC" id="3.1.1.61"/>
    </reaction>
</comment>
<dbReference type="InterPro" id="IPR035909">
    <property type="entry name" value="CheB_C"/>
</dbReference>
<evidence type="ECO:0000256" key="3">
    <source>
        <dbReference type="ARBA" id="ARBA00048267"/>
    </source>
</evidence>
<dbReference type="InterPro" id="IPR000673">
    <property type="entry name" value="Sig_transdc_resp-reg_Me-estase"/>
</dbReference>
<evidence type="ECO:0000259" key="5">
    <source>
        <dbReference type="PROSITE" id="PS50122"/>
    </source>
</evidence>
<dbReference type="PIRSF" id="PIRSF036461">
    <property type="entry name" value="Chmtx_methlestr"/>
    <property type="match status" value="1"/>
</dbReference>
<keyword evidence="1 4" id="KW-0378">Hydrolase</keyword>
<dbReference type="CDD" id="cd16433">
    <property type="entry name" value="CheB"/>
    <property type="match status" value="1"/>
</dbReference>
<keyword evidence="7" id="KW-1185">Reference proteome</keyword>
<reference evidence="6 7" key="1">
    <citation type="journal article" date="2020" name="ISME J.">
        <title>Comparative genomics reveals insights into cyanobacterial evolution and habitat adaptation.</title>
        <authorList>
            <person name="Chen M.Y."/>
            <person name="Teng W.K."/>
            <person name="Zhao L."/>
            <person name="Hu C.X."/>
            <person name="Zhou Y.K."/>
            <person name="Han B.P."/>
            <person name="Song L.R."/>
            <person name="Shu W.S."/>
        </authorList>
    </citation>
    <scope>NUCLEOTIDE SEQUENCE [LARGE SCALE GENOMIC DNA]</scope>
    <source>
        <strain evidence="6 7">FACHB-159</strain>
    </source>
</reference>
<organism evidence="6 7">
    <name type="scientific">Nostoc paludosum FACHB-159</name>
    <dbReference type="NCBI Taxonomy" id="2692908"/>
    <lineage>
        <taxon>Bacteria</taxon>
        <taxon>Bacillati</taxon>
        <taxon>Cyanobacteriota</taxon>
        <taxon>Cyanophyceae</taxon>
        <taxon>Nostocales</taxon>
        <taxon>Nostocaceae</taxon>
        <taxon>Nostoc</taxon>
    </lineage>
</organism>
<dbReference type="Proteomes" id="UP000637383">
    <property type="component" value="Unassembled WGS sequence"/>
</dbReference>
<evidence type="ECO:0000256" key="4">
    <source>
        <dbReference type="PROSITE-ProRule" id="PRU00050"/>
    </source>
</evidence>
<evidence type="ECO:0000313" key="7">
    <source>
        <dbReference type="Proteomes" id="UP000637383"/>
    </source>
</evidence>
<dbReference type="EC" id="3.1.1.61" evidence="2"/>
<dbReference type="EMBL" id="JACJTU010000129">
    <property type="protein sequence ID" value="MBD2739865.1"/>
    <property type="molecule type" value="Genomic_DNA"/>
</dbReference>
<sequence length="348" mass="38226">MLRHDIIVIGTSAGGLKALGAILGAVPAEIDAVFFIVQHLAADKPSILPQILADVGSLPASHPVDGESIQTGRIYVAPPDYHLLVNQGSMRVVRGPQENRFRPAIDALFRSAAHAYGTRVVGVVLTGYLDDGTVGLQAIKKRGGVAIVQDPNEAEYPSMAKSALRYVKVDYCLPLAEIPDLLVQLSKESAAQEETYPVTKEIEIESKIAEQQMNTQEFLKNVEAIGTRTTYTCPECNGSIWQIGKEQPLRFRCHIGHSFTANVFLAEQTQNLENALWSAVRAMEEKVTFSRQMAEQMKNYNLTIAATKYENHAMNLDKEVSLVRGIILNGFATKRTIAAIEEDRAECC</sequence>